<dbReference type="PANTHER" id="PTHR11431:SF51">
    <property type="entry name" value="FERRITIN"/>
    <property type="match status" value="1"/>
</dbReference>
<protein>
    <recommendedName>
        <fullName evidence="6">Ferritin</fullName>
    </recommendedName>
</protein>
<keyword evidence="3 5" id="KW-0479">Metal-binding</keyword>
<sequence>MKISKSCSPRLNLEEVNPHLRGEWKTIKEKPHPVHPTEIRTSISPSSAVGLNTTSALANYATEAAYALCEITLRSCLLRTNLNWIVSFIMKFLAALVSILALAAPAFADYCYSEIVDACGVKQSTNLNNCTAQYGAVHVVQFDLQSYANAHITRSFQYLLMSTHFGSYEKNREGFGKLYRKLSDTAWEKSIDLIKHNAKRGGSMNFATRKNLTGKLIEKEANMYELDELQSLARALDIEKGLAEDAHHIHAEVTRRRENFHDAELSSYLEEHFVHRQADTIRDLAGHFNDLKSLIENPSSGSLAVFLFDEYLQKI</sequence>
<evidence type="ECO:0000256" key="4">
    <source>
        <dbReference type="ARBA" id="ARBA00023004"/>
    </source>
</evidence>
<keyword evidence="2 6" id="KW-0409">Iron storage</keyword>
<dbReference type="InterPro" id="IPR009078">
    <property type="entry name" value="Ferritin-like_SF"/>
</dbReference>
<evidence type="ECO:0000259" key="8">
    <source>
        <dbReference type="PROSITE" id="PS50905"/>
    </source>
</evidence>
<dbReference type="Gene3D" id="1.20.1260.10">
    <property type="match status" value="1"/>
</dbReference>
<dbReference type="InterPro" id="IPR001519">
    <property type="entry name" value="Ferritin"/>
</dbReference>
<evidence type="ECO:0000256" key="1">
    <source>
        <dbReference type="ARBA" id="ARBA00007513"/>
    </source>
</evidence>
<dbReference type="InterPro" id="IPR009040">
    <property type="entry name" value="Ferritin-like_diiron"/>
</dbReference>
<feature type="domain" description="Ferritin-like diiron" evidence="8">
    <location>
        <begin position="134"/>
        <end position="295"/>
    </location>
</feature>
<evidence type="ECO:0000256" key="6">
    <source>
        <dbReference type="RuleBase" id="RU361145"/>
    </source>
</evidence>
<feature type="binding site" evidence="5">
    <location>
        <position position="239"/>
    </location>
    <ligand>
        <name>Fe cation</name>
        <dbReference type="ChEBI" id="CHEBI:24875"/>
        <label>1</label>
    </ligand>
</feature>
<dbReference type="GO" id="GO:0008199">
    <property type="term" value="F:ferric iron binding"/>
    <property type="evidence" value="ECO:0007669"/>
    <property type="project" value="InterPro"/>
</dbReference>
<gene>
    <name evidence="9" type="ORF">TBIB3V08_LOCUS4996</name>
</gene>
<reference evidence="9" key="1">
    <citation type="submission" date="2020-11" db="EMBL/GenBank/DDBJ databases">
        <authorList>
            <person name="Tran Van P."/>
        </authorList>
    </citation>
    <scope>NUCLEOTIDE SEQUENCE</scope>
</reference>
<dbReference type="GO" id="GO:0008198">
    <property type="term" value="F:ferrous iron binding"/>
    <property type="evidence" value="ECO:0007669"/>
    <property type="project" value="TreeGrafter"/>
</dbReference>
<dbReference type="SUPFAM" id="SSF47240">
    <property type="entry name" value="Ferritin-like"/>
    <property type="match status" value="1"/>
</dbReference>
<keyword evidence="7" id="KW-1133">Transmembrane helix</keyword>
<proteinExistence type="inferred from homology"/>
<dbReference type="AlphaFoldDB" id="A0A7R9EY31"/>
<keyword evidence="7" id="KW-0472">Membrane</keyword>
<evidence type="ECO:0000256" key="7">
    <source>
        <dbReference type="SAM" id="Phobius"/>
    </source>
</evidence>
<dbReference type="Pfam" id="PF00210">
    <property type="entry name" value="Ferritin"/>
    <property type="match status" value="1"/>
</dbReference>
<accession>A0A7R9EY31</accession>
<organism evidence="9">
    <name type="scientific">Timema bartmani</name>
    <dbReference type="NCBI Taxonomy" id="61472"/>
    <lineage>
        <taxon>Eukaryota</taxon>
        <taxon>Metazoa</taxon>
        <taxon>Ecdysozoa</taxon>
        <taxon>Arthropoda</taxon>
        <taxon>Hexapoda</taxon>
        <taxon>Insecta</taxon>
        <taxon>Pterygota</taxon>
        <taxon>Neoptera</taxon>
        <taxon>Polyneoptera</taxon>
        <taxon>Phasmatodea</taxon>
        <taxon>Timematodea</taxon>
        <taxon>Timematoidea</taxon>
        <taxon>Timematidae</taxon>
        <taxon>Timema</taxon>
    </lineage>
</organism>
<dbReference type="GO" id="GO:0006879">
    <property type="term" value="P:intracellular iron ion homeostasis"/>
    <property type="evidence" value="ECO:0007669"/>
    <property type="project" value="UniProtKB-KW"/>
</dbReference>
<dbReference type="EMBL" id="OD565771">
    <property type="protein sequence ID" value="CAD7442568.1"/>
    <property type="molecule type" value="Genomic_DNA"/>
</dbReference>
<evidence type="ECO:0000256" key="2">
    <source>
        <dbReference type="ARBA" id="ARBA00022434"/>
    </source>
</evidence>
<comment type="similarity">
    <text evidence="1 6">Belongs to the ferritin family.</text>
</comment>
<dbReference type="PROSITE" id="PS50905">
    <property type="entry name" value="FERRITIN_LIKE"/>
    <property type="match status" value="1"/>
</dbReference>
<dbReference type="CDD" id="cd01056">
    <property type="entry name" value="Euk_Ferritin"/>
    <property type="match status" value="1"/>
</dbReference>
<dbReference type="InterPro" id="IPR012347">
    <property type="entry name" value="Ferritin-like"/>
</dbReference>
<keyword evidence="4 5" id="KW-0408">Iron</keyword>
<feature type="binding site" evidence="5">
    <location>
        <position position="277"/>
    </location>
    <ligand>
        <name>Fe cation</name>
        <dbReference type="ChEBI" id="CHEBI:24875"/>
        <label>1</label>
    </ligand>
</feature>
<comment type="function">
    <text evidence="6">Stores iron in a soluble, non-toxic, readily available form. Important for iron homeostasis. Iron is taken up in the ferrous form and deposited as ferric hydroxides after oxidation.</text>
</comment>
<dbReference type="GO" id="GO:0005737">
    <property type="term" value="C:cytoplasm"/>
    <property type="evidence" value="ECO:0007669"/>
    <property type="project" value="TreeGrafter"/>
</dbReference>
<dbReference type="InterPro" id="IPR008331">
    <property type="entry name" value="Ferritin_DPS_dom"/>
</dbReference>
<feature type="transmembrane region" description="Helical" evidence="7">
    <location>
        <begin position="84"/>
        <end position="108"/>
    </location>
</feature>
<evidence type="ECO:0000256" key="3">
    <source>
        <dbReference type="ARBA" id="ARBA00022723"/>
    </source>
</evidence>
<name>A0A7R9EY31_9NEOP</name>
<dbReference type="GO" id="GO:0006826">
    <property type="term" value="P:iron ion transport"/>
    <property type="evidence" value="ECO:0007669"/>
    <property type="project" value="InterPro"/>
</dbReference>
<keyword evidence="7" id="KW-0812">Transmembrane</keyword>
<evidence type="ECO:0000256" key="5">
    <source>
        <dbReference type="PIRSR" id="PIRSR601519-1"/>
    </source>
</evidence>
<dbReference type="PANTHER" id="PTHR11431">
    <property type="entry name" value="FERRITIN"/>
    <property type="match status" value="1"/>
</dbReference>
<evidence type="ECO:0000313" key="9">
    <source>
        <dbReference type="EMBL" id="CAD7442568.1"/>
    </source>
</evidence>